<accession>A0A2D3TEQ1</accession>
<name>A0A2D3TEQ1_9ENTR</name>
<dbReference type="Proteomes" id="UP000229055">
    <property type="component" value="Chromosome"/>
</dbReference>
<organism evidence="1 2">
    <name type="scientific">Candidatus Williamhamiltonella defendens</name>
    <dbReference type="NCBI Taxonomy" id="138072"/>
    <lineage>
        <taxon>Bacteria</taxon>
        <taxon>Pseudomonadati</taxon>
        <taxon>Pseudomonadota</taxon>
        <taxon>Gammaproteobacteria</taxon>
        <taxon>Enterobacterales</taxon>
        <taxon>Enterobacteriaceae</taxon>
        <taxon>aphid secondary symbionts</taxon>
        <taxon>Candidatus Williamhamiltonella</taxon>
    </lineage>
</organism>
<protein>
    <submittedName>
        <fullName evidence="1">Uncharacterized protein</fullName>
    </submittedName>
</protein>
<gene>
    <name evidence="1" type="ORF">BJP43_08620</name>
</gene>
<dbReference type="EMBL" id="CP017613">
    <property type="protein sequence ID" value="ATW34306.1"/>
    <property type="molecule type" value="Genomic_DNA"/>
</dbReference>
<reference evidence="2" key="1">
    <citation type="submission" date="2016-10" db="EMBL/GenBank/DDBJ databases">
        <authorList>
            <person name="Chevignon G."/>
        </authorList>
    </citation>
    <scope>NUCLEOTIDE SEQUENCE [LARGE SCALE GENOMIC DNA]</scope>
    <source>
        <strain evidence="2">ZA17</strain>
    </source>
</reference>
<evidence type="ECO:0000313" key="1">
    <source>
        <dbReference type="EMBL" id="ATW34306.1"/>
    </source>
</evidence>
<dbReference type="AlphaFoldDB" id="A0A2D3TEQ1"/>
<proteinExistence type="predicted"/>
<evidence type="ECO:0000313" key="2">
    <source>
        <dbReference type="Proteomes" id="UP000229055"/>
    </source>
</evidence>
<sequence length="61" mass="7038">MPRIFKFIEYISNNDLNVVDEPEMIGPSDVMLSRGKAANMNKGFNSLRHEHGKNRVKPQHE</sequence>
<reference evidence="2" key="2">
    <citation type="submission" date="2017-11" db="EMBL/GenBank/DDBJ databases">
        <title>PacBio sequencing of new strain of the secondary endosymbiont Candidatus Hamiltonella defensa.</title>
        <authorList>
            <person name="Strand M.R."/>
            <person name="Oliver K."/>
        </authorList>
    </citation>
    <scope>NUCLEOTIDE SEQUENCE [LARGE SCALE GENOMIC DNA]</scope>
    <source>
        <strain evidence="2">ZA17</strain>
    </source>
</reference>